<dbReference type="AlphaFoldDB" id="A0A5S6Q9E3"/>
<dbReference type="GO" id="GO:0007015">
    <property type="term" value="P:actin filament organization"/>
    <property type="evidence" value="ECO:0007669"/>
    <property type="project" value="TreeGrafter"/>
</dbReference>
<sequence length="216" mass="24116">MDTIQFGADLNRSGKHWSLSSYLSKSPGATAADNMAWRYSSTVVQTCTSRAVCEELDSDSCESSRNKFLSSPANWRGTKMSCRPRGYGFNQAVLDKQASKFDEKEAQSLLEWMQGVLGEDISTSGERLSFLNLLKDGTLLCKLLNALSPNLIKRIQKPTTNFACMENINQFVEGCRKLGVPDEETFQSIDLFEARDLFSVCVTLLSLKRKVTAKKQ</sequence>
<dbReference type="InterPro" id="IPR050606">
    <property type="entry name" value="Calponin-like"/>
</dbReference>
<feature type="domain" description="Calponin-homology (CH)" evidence="1">
    <location>
        <begin position="103"/>
        <end position="212"/>
    </location>
</feature>
<keyword evidence="2" id="KW-1185">Reference proteome</keyword>
<dbReference type="GO" id="GO:0051015">
    <property type="term" value="F:actin filament binding"/>
    <property type="evidence" value="ECO:0007669"/>
    <property type="project" value="TreeGrafter"/>
</dbReference>
<dbReference type="Gene3D" id="1.10.418.10">
    <property type="entry name" value="Calponin-like domain"/>
    <property type="match status" value="1"/>
</dbReference>
<dbReference type="SUPFAM" id="SSF47576">
    <property type="entry name" value="Calponin-homology domain, CH-domain"/>
    <property type="match status" value="1"/>
</dbReference>
<protein>
    <submittedName>
        <fullName evidence="3">Calponin-homology (CH) domain-containing protein</fullName>
    </submittedName>
</protein>
<dbReference type="PANTHER" id="PTHR47385">
    <property type="entry name" value="CALPONIN"/>
    <property type="match status" value="1"/>
</dbReference>
<dbReference type="Pfam" id="PF00307">
    <property type="entry name" value="CH"/>
    <property type="match status" value="1"/>
</dbReference>
<evidence type="ECO:0000259" key="1">
    <source>
        <dbReference type="PROSITE" id="PS50021"/>
    </source>
</evidence>
<dbReference type="PROSITE" id="PS50021">
    <property type="entry name" value="CH"/>
    <property type="match status" value="1"/>
</dbReference>
<name>A0A5S6Q9E3_TRIMR</name>
<dbReference type="WBParaSite" id="TMUE_1000003577.1">
    <property type="protein sequence ID" value="TMUE_1000003577.1"/>
    <property type="gene ID" value="WBGene00291913"/>
</dbReference>
<dbReference type="STRING" id="70415.A0A5S6Q9E3"/>
<reference evidence="3" key="1">
    <citation type="submission" date="2019-12" db="UniProtKB">
        <authorList>
            <consortium name="WormBaseParasite"/>
        </authorList>
    </citation>
    <scope>IDENTIFICATION</scope>
</reference>
<accession>A0A5S6Q9E3</accession>
<proteinExistence type="predicted"/>
<organism evidence="2 3">
    <name type="scientific">Trichuris muris</name>
    <name type="common">Mouse whipworm</name>
    <dbReference type="NCBI Taxonomy" id="70415"/>
    <lineage>
        <taxon>Eukaryota</taxon>
        <taxon>Metazoa</taxon>
        <taxon>Ecdysozoa</taxon>
        <taxon>Nematoda</taxon>
        <taxon>Enoplea</taxon>
        <taxon>Dorylaimia</taxon>
        <taxon>Trichinellida</taxon>
        <taxon>Trichuridae</taxon>
        <taxon>Trichuris</taxon>
    </lineage>
</organism>
<evidence type="ECO:0000313" key="2">
    <source>
        <dbReference type="Proteomes" id="UP000046395"/>
    </source>
</evidence>
<dbReference type="InterPro" id="IPR001715">
    <property type="entry name" value="CH_dom"/>
</dbReference>
<dbReference type="PANTHER" id="PTHR47385:SF9">
    <property type="entry name" value="CALPONIN-HOMOLOGY (CH) DOMAIN-CONTAINING PROTEIN"/>
    <property type="match status" value="1"/>
</dbReference>
<evidence type="ECO:0000313" key="3">
    <source>
        <dbReference type="WBParaSite" id="TMUE_1000003577.1"/>
    </source>
</evidence>
<dbReference type="InterPro" id="IPR003096">
    <property type="entry name" value="SM22_calponin"/>
</dbReference>
<dbReference type="InterPro" id="IPR036872">
    <property type="entry name" value="CH_dom_sf"/>
</dbReference>
<dbReference type="PRINTS" id="PR00888">
    <property type="entry name" value="SM22CALPONIN"/>
</dbReference>
<dbReference type="SMART" id="SM00033">
    <property type="entry name" value="CH"/>
    <property type="match status" value="1"/>
</dbReference>
<dbReference type="Proteomes" id="UP000046395">
    <property type="component" value="Unassembled WGS sequence"/>
</dbReference>
<dbReference type="GO" id="GO:0015629">
    <property type="term" value="C:actin cytoskeleton"/>
    <property type="evidence" value="ECO:0007669"/>
    <property type="project" value="TreeGrafter"/>
</dbReference>